<protein>
    <recommendedName>
        <fullName evidence="3 10">Carbonic anhydrase</fullName>
        <ecNumber evidence="2 10">4.2.1.1</ecNumber>
    </recommendedName>
    <alternativeName>
        <fullName evidence="7 10">Carbonate dehydratase</fullName>
    </alternativeName>
</protein>
<dbReference type="SMART" id="SM00947">
    <property type="entry name" value="Pro_CA"/>
    <property type="match status" value="1"/>
</dbReference>
<feature type="binding site" evidence="9">
    <location>
        <position position="80"/>
    </location>
    <ligand>
        <name>Zn(2+)</name>
        <dbReference type="ChEBI" id="CHEBI:29105"/>
    </ligand>
</feature>
<evidence type="ECO:0000256" key="9">
    <source>
        <dbReference type="PIRSR" id="PIRSR601765-1"/>
    </source>
</evidence>
<dbReference type="Gene3D" id="3.40.1050.10">
    <property type="entry name" value="Carbonic anhydrase"/>
    <property type="match status" value="1"/>
</dbReference>
<evidence type="ECO:0000256" key="8">
    <source>
        <dbReference type="ARBA" id="ARBA00048348"/>
    </source>
</evidence>
<dbReference type="AlphaFoldDB" id="A0AAC9K8E1"/>
<dbReference type="InterPro" id="IPR045066">
    <property type="entry name" value="Beta_CA_cladeB"/>
</dbReference>
<sequence length="260" mass="29064">MPDHWHNTSHSGSLFAIDISHTDTTSSIFQESVPAMKSNGRLKRLLQGARHFRERVFPIRKSQFEALAKGQNPVALFITCADSRISPEMITHAEPGDLFVCRNIGNIVPQYGDMLGGVSAVIEYAVTALKVDTIIICGHSDCGAMKALRDPEAKELDSMPTVRNWLSNALEARDMVHEHHGHLEGDHYTQALVEQNVLLQMKHLRSHPAVAAGIEKGKLQIYGWVYGIEDGRIEVFDHGTTRFIPIEKLSARFSGRNYRI</sequence>
<dbReference type="PROSITE" id="PS00705">
    <property type="entry name" value="PROK_CO2_ANHYDRASE_2"/>
    <property type="match status" value="1"/>
</dbReference>
<feature type="binding site" evidence="9">
    <location>
        <position position="82"/>
    </location>
    <ligand>
        <name>Zn(2+)</name>
        <dbReference type="ChEBI" id="CHEBI:29105"/>
    </ligand>
</feature>
<comment type="similarity">
    <text evidence="1 10">Belongs to the beta-class carbonic anhydrase family.</text>
</comment>
<evidence type="ECO:0000256" key="6">
    <source>
        <dbReference type="ARBA" id="ARBA00023239"/>
    </source>
</evidence>
<dbReference type="CDD" id="cd00884">
    <property type="entry name" value="beta_CA_cladeB"/>
    <property type="match status" value="1"/>
</dbReference>
<gene>
    <name evidence="11" type="ORF">GbCGDNIH9_0056</name>
</gene>
<dbReference type="EMBL" id="CP018191">
    <property type="protein sequence ID" value="APH53279.1"/>
    <property type="molecule type" value="Genomic_DNA"/>
</dbReference>
<dbReference type="PROSITE" id="PS00704">
    <property type="entry name" value="PROK_CO2_ANHYDRASE_1"/>
    <property type="match status" value="1"/>
</dbReference>
<reference evidence="12" key="1">
    <citation type="submission" date="2016-11" db="EMBL/GenBank/DDBJ databases">
        <title>Comparative genomic and phenotypic analysis of Granulibacter bethesdensis clinical isolates from patients with chronic granulomatous disease.</title>
        <authorList>
            <person name="Zarember K.A."/>
            <person name="Porcella S.F."/>
            <person name="Chu J."/>
            <person name="Ding L."/>
            <person name="Dahlstrom E."/>
            <person name="Barbian K."/>
            <person name="Martens C."/>
            <person name="Sykora L."/>
            <person name="Kramer S."/>
            <person name="Pettinato A.M."/>
            <person name="Hong H."/>
            <person name="Wald G."/>
            <person name="Berg L.J."/>
            <person name="Rogge L.S."/>
            <person name="Greenberg D.E."/>
            <person name="Falcone E.L."/>
            <person name="Neves J.F."/>
            <person name="Simoes M.J."/>
            <person name="Casal M."/>
            <person name="Rodriguez-Lopez F.C."/>
            <person name="Zelazny A."/>
            <person name="Gallin J.I."/>
            <person name="Holland S.M."/>
        </authorList>
    </citation>
    <scope>NUCLEOTIDE SEQUENCE [LARGE SCALE GENOMIC DNA]</scope>
    <source>
        <strain evidence="12">NIH9.1</strain>
    </source>
</reference>
<evidence type="ECO:0000256" key="3">
    <source>
        <dbReference type="ARBA" id="ARBA00014628"/>
    </source>
</evidence>
<comment type="catalytic activity">
    <reaction evidence="8 10">
        <text>hydrogencarbonate + H(+) = CO2 + H2O</text>
        <dbReference type="Rhea" id="RHEA:10748"/>
        <dbReference type="ChEBI" id="CHEBI:15377"/>
        <dbReference type="ChEBI" id="CHEBI:15378"/>
        <dbReference type="ChEBI" id="CHEBI:16526"/>
        <dbReference type="ChEBI" id="CHEBI:17544"/>
        <dbReference type="EC" id="4.2.1.1"/>
    </reaction>
</comment>
<dbReference type="PANTHER" id="PTHR11002">
    <property type="entry name" value="CARBONIC ANHYDRASE"/>
    <property type="match status" value="1"/>
</dbReference>
<dbReference type="InterPro" id="IPR036874">
    <property type="entry name" value="Carbonic_anhydrase_sf"/>
</dbReference>
<dbReference type="PANTHER" id="PTHR11002:SF76">
    <property type="entry name" value="CARBONIC ANHYDRASE"/>
    <property type="match status" value="1"/>
</dbReference>
<keyword evidence="6 10" id="KW-0456">Lyase</keyword>
<name>A0AAC9K8E1_9PROT</name>
<evidence type="ECO:0000313" key="11">
    <source>
        <dbReference type="EMBL" id="APH53279.1"/>
    </source>
</evidence>
<evidence type="ECO:0000256" key="5">
    <source>
        <dbReference type="ARBA" id="ARBA00022833"/>
    </source>
</evidence>
<comment type="cofactor">
    <cofactor evidence="9">
        <name>Zn(2+)</name>
        <dbReference type="ChEBI" id="CHEBI:29105"/>
    </cofactor>
    <text evidence="9">Binds 1 zinc ion per subunit.</text>
</comment>
<evidence type="ECO:0000256" key="4">
    <source>
        <dbReference type="ARBA" id="ARBA00022723"/>
    </source>
</evidence>
<feature type="binding site" evidence="9">
    <location>
        <position position="142"/>
    </location>
    <ligand>
        <name>Zn(2+)</name>
        <dbReference type="ChEBI" id="CHEBI:29105"/>
    </ligand>
</feature>
<organism evidence="11 12">
    <name type="scientific">Granulibacter bethesdensis</name>
    <dbReference type="NCBI Taxonomy" id="364410"/>
    <lineage>
        <taxon>Bacteria</taxon>
        <taxon>Pseudomonadati</taxon>
        <taxon>Pseudomonadota</taxon>
        <taxon>Alphaproteobacteria</taxon>
        <taxon>Acetobacterales</taxon>
        <taxon>Acetobacteraceae</taxon>
        <taxon>Granulibacter</taxon>
    </lineage>
</organism>
<comment type="function">
    <text evidence="10">Reversible hydration of carbon dioxide.</text>
</comment>
<dbReference type="Pfam" id="PF00484">
    <property type="entry name" value="Pro_CA"/>
    <property type="match status" value="1"/>
</dbReference>
<dbReference type="Proteomes" id="UP000182373">
    <property type="component" value="Chromosome"/>
</dbReference>
<proteinExistence type="inferred from homology"/>
<feature type="binding site" evidence="9">
    <location>
        <position position="139"/>
    </location>
    <ligand>
        <name>Zn(2+)</name>
        <dbReference type="ChEBI" id="CHEBI:29105"/>
    </ligand>
</feature>
<evidence type="ECO:0000256" key="1">
    <source>
        <dbReference type="ARBA" id="ARBA00006217"/>
    </source>
</evidence>
<dbReference type="GO" id="GO:0004089">
    <property type="term" value="F:carbonate dehydratase activity"/>
    <property type="evidence" value="ECO:0007669"/>
    <property type="project" value="UniProtKB-UniRule"/>
</dbReference>
<dbReference type="GO" id="GO:0008270">
    <property type="term" value="F:zinc ion binding"/>
    <property type="evidence" value="ECO:0007669"/>
    <property type="project" value="UniProtKB-UniRule"/>
</dbReference>
<evidence type="ECO:0000256" key="10">
    <source>
        <dbReference type="RuleBase" id="RU003956"/>
    </source>
</evidence>
<evidence type="ECO:0000313" key="12">
    <source>
        <dbReference type="Proteomes" id="UP000182373"/>
    </source>
</evidence>
<evidence type="ECO:0000256" key="7">
    <source>
        <dbReference type="ARBA" id="ARBA00031969"/>
    </source>
</evidence>
<accession>A0AAC9K8E1</accession>
<dbReference type="FunFam" id="3.40.1050.10:FF:000003">
    <property type="entry name" value="Carbonic anhydrase"/>
    <property type="match status" value="1"/>
</dbReference>
<keyword evidence="4 9" id="KW-0479">Metal-binding</keyword>
<dbReference type="InterPro" id="IPR015892">
    <property type="entry name" value="Carbonic_anhydrase_CS"/>
</dbReference>
<dbReference type="InterPro" id="IPR001765">
    <property type="entry name" value="Carbonic_anhydrase"/>
</dbReference>
<dbReference type="EC" id="4.2.1.1" evidence="2 10"/>
<dbReference type="SUPFAM" id="SSF53056">
    <property type="entry name" value="beta-carbonic anhydrase, cab"/>
    <property type="match status" value="1"/>
</dbReference>
<dbReference type="GO" id="GO:0015976">
    <property type="term" value="P:carbon utilization"/>
    <property type="evidence" value="ECO:0007669"/>
    <property type="project" value="InterPro"/>
</dbReference>
<evidence type="ECO:0000256" key="2">
    <source>
        <dbReference type="ARBA" id="ARBA00012925"/>
    </source>
</evidence>
<keyword evidence="5 9" id="KW-0862">Zinc</keyword>